<evidence type="ECO:0000256" key="1">
    <source>
        <dbReference type="SAM" id="SignalP"/>
    </source>
</evidence>
<name>A0A165IHA2_XYLHT</name>
<protein>
    <recommendedName>
        <fullName evidence="4">CNH domain-containing protein</fullName>
    </recommendedName>
</protein>
<dbReference type="RefSeq" id="XP_018190450.1">
    <property type="nucleotide sequence ID" value="XM_018336725.1"/>
</dbReference>
<gene>
    <name evidence="2" type="ORF">L228DRAFT_58046</name>
</gene>
<organism evidence="2 3">
    <name type="scientific">Xylona heveae (strain CBS 132557 / TC161)</name>
    <dbReference type="NCBI Taxonomy" id="1328760"/>
    <lineage>
        <taxon>Eukaryota</taxon>
        <taxon>Fungi</taxon>
        <taxon>Dikarya</taxon>
        <taxon>Ascomycota</taxon>
        <taxon>Pezizomycotina</taxon>
        <taxon>Xylonomycetes</taxon>
        <taxon>Xylonales</taxon>
        <taxon>Xylonaceae</taxon>
        <taxon>Xylona</taxon>
    </lineage>
</organism>
<feature type="signal peptide" evidence="1">
    <location>
        <begin position="1"/>
        <end position="17"/>
    </location>
</feature>
<dbReference type="Proteomes" id="UP000076632">
    <property type="component" value="Unassembled WGS sequence"/>
</dbReference>
<reference evidence="2 3" key="1">
    <citation type="journal article" date="2016" name="Fungal Biol.">
        <title>The genome of Xylona heveae provides a window into fungal endophytism.</title>
        <authorList>
            <person name="Gazis R."/>
            <person name="Kuo A."/>
            <person name="Riley R."/>
            <person name="LaButti K."/>
            <person name="Lipzen A."/>
            <person name="Lin J."/>
            <person name="Amirebrahimi M."/>
            <person name="Hesse C.N."/>
            <person name="Spatafora J.W."/>
            <person name="Henrissat B."/>
            <person name="Hainaut M."/>
            <person name="Grigoriev I.V."/>
            <person name="Hibbett D.S."/>
        </authorList>
    </citation>
    <scope>NUCLEOTIDE SEQUENCE [LARGE SCALE GENOMIC DNA]</scope>
    <source>
        <strain evidence="2 3">TC161</strain>
    </source>
</reference>
<accession>A0A165IHA2</accession>
<keyword evidence="3" id="KW-1185">Reference proteome</keyword>
<feature type="chain" id="PRO_5007859279" description="CNH domain-containing protein" evidence="1">
    <location>
        <begin position="18"/>
        <end position="141"/>
    </location>
</feature>
<sequence length="141" mass="15747">MLHVWGLLASLRPPVQGFLSLSLGPPVPSCSTLEAHAPLTPSLALTHPPSLNLVVTYSNSYILYASDREENKIKYKKLKKVKWIKILPNLKVSPFPPSHLEFFFLLHHPFVFHSTSSSSSSSSSSSLCVCWYFLWGILVLP</sequence>
<dbReference type="GeneID" id="28901862"/>
<evidence type="ECO:0000313" key="2">
    <source>
        <dbReference type="EMBL" id="KZF24895.1"/>
    </source>
</evidence>
<evidence type="ECO:0000313" key="3">
    <source>
        <dbReference type="Proteomes" id="UP000076632"/>
    </source>
</evidence>
<dbReference type="AlphaFoldDB" id="A0A165IHA2"/>
<dbReference type="InParanoid" id="A0A165IHA2"/>
<dbReference type="EMBL" id="KV407455">
    <property type="protein sequence ID" value="KZF24895.1"/>
    <property type="molecule type" value="Genomic_DNA"/>
</dbReference>
<keyword evidence="1" id="KW-0732">Signal</keyword>
<evidence type="ECO:0008006" key="4">
    <source>
        <dbReference type="Google" id="ProtNLM"/>
    </source>
</evidence>
<proteinExistence type="predicted"/>